<proteinExistence type="predicted"/>
<comment type="caution">
    <text evidence="1">The sequence shown here is derived from an EMBL/GenBank/DDBJ whole genome shotgun (WGS) entry which is preliminary data.</text>
</comment>
<reference evidence="1" key="1">
    <citation type="submission" date="2013-07" db="EMBL/GenBank/DDBJ databases">
        <title>Sub-species coevolution in mutualistic symbiosis.</title>
        <authorList>
            <person name="Murfin K."/>
            <person name="Klassen J."/>
            <person name="Lee M."/>
            <person name="Forst S."/>
            <person name="Stock P."/>
            <person name="Goodrich-Blair H."/>
        </authorList>
    </citation>
    <scope>NUCLEOTIDE SEQUENCE [LARGE SCALE GENOMIC DNA]</scope>
    <source>
        <strain evidence="1">Oregonense</strain>
    </source>
</reference>
<protein>
    <submittedName>
        <fullName evidence="1">Uncharacterized protein</fullName>
    </submittedName>
</protein>
<dbReference type="RefSeq" id="WP_038255439.1">
    <property type="nucleotide sequence ID" value="NZ_CAWLUU010000149.1"/>
</dbReference>
<dbReference type="AlphaFoldDB" id="A0A077P5C4"/>
<dbReference type="Proteomes" id="UP000028483">
    <property type="component" value="Unassembled WGS sequence"/>
</dbReference>
<evidence type="ECO:0000313" key="2">
    <source>
        <dbReference type="Proteomes" id="UP000028483"/>
    </source>
</evidence>
<accession>A0A077P5C4</accession>
<dbReference type="EMBL" id="CBSX010000078">
    <property type="protein sequence ID" value="CDH05011.1"/>
    <property type="molecule type" value="Genomic_DNA"/>
</dbReference>
<organism evidence="1 2">
    <name type="scientific">Xenorhabdus bovienii str. oregonense</name>
    <dbReference type="NCBI Taxonomy" id="1398202"/>
    <lineage>
        <taxon>Bacteria</taxon>
        <taxon>Pseudomonadati</taxon>
        <taxon>Pseudomonadota</taxon>
        <taxon>Gammaproteobacteria</taxon>
        <taxon>Enterobacterales</taxon>
        <taxon>Morganellaceae</taxon>
        <taxon>Xenorhabdus</taxon>
    </lineage>
</organism>
<name>A0A077P5C4_XENBV</name>
<gene>
    <name evidence="1" type="ORF">XBO1_1690014</name>
</gene>
<evidence type="ECO:0000313" key="1">
    <source>
        <dbReference type="EMBL" id="CDH05011.1"/>
    </source>
</evidence>
<dbReference type="HOGENOM" id="CLU_2653655_0_0_6"/>
<sequence>MIKKLSLVAAIATEIGHQQPGSTISQDQLNIIITAANSICAAFAQPETPERNLCDSGKDGVGAVSPAVRRVSEVTK</sequence>